<evidence type="ECO:0000313" key="3">
    <source>
        <dbReference type="Proteomes" id="UP000044841"/>
    </source>
</evidence>
<dbReference type="InterPro" id="IPR000719">
    <property type="entry name" value="Prot_kinase_dom"/>
</dbReference>
<dbReference type="SMART" id="SM00220">
    <property type="entry name" value="S_TKc"/>
    <property type="match status" value="1"/>
</dbReference>
<evidence type="ECO:0000259" key="1">
    <source>
        <dbReference type="PROSITE" id="PS50011"/>
    </source>
</evidence>
<dbReference type="InterPro" id="IPR051681">
    <property type="entry name" value="Ser/Thr_Kinases-Pseudokinases"/>
</dbReference>
<keyword evidence="3" id="KW-1185">Reference proteome</keyword>
<dbReference type="PROSITE" id="PS50011">
    <property type="entry name" value="PROTEIN_KINASE_DOM"/>
    <property type="match status" value="1"/>
</dbReference>
<dbReference type="Proteomes" id="UP000044841">
    <property type="component" value="Unassembled WGS sequence"/>
</dbReference>
<dbReference type="Pfam" id="PF07714">
    <property type="entry name" value="PK_Tyr_Ser-Thr"/>
    <property type="match status" value="1"/>
</dbReference>
<dbReference type="PROSITE" id="PS00108">
    <property type="entry name" value="PROTEIN_KINASE_ST"/>
    <property type="match status" value="1"/>
</dbReference>
<dbReference type="Gene3D" id="1.10.510.10">
    <property type="entry name" value="Transferase(Phosphotransferase) domain 1"/>
    <property type="match status" value="1"/>
</dbReference>
<dbReference type="EMBL" id="CYGV01001428">
    <property type="protein sequence ID" value="CUA74283.1"/>
    <property type="molecule type" value="Genomic_DNA"/>
</dbReference>
<gene>
    <name evidence="2" type="ORF">RSOLAG22IIIB_11100</name>
</gene>
<feature type="domain" description="Protein kinase" evidence="1">
    <location>
        <begin position="1"/>
        <end position="198"/>
    </location>
</feature>
<evidence type="ECO:0000313" key="2">
    <source>
        <dbReference type="EMBL" id="CUA74283.1"/>
    </source>
</evidence>
<dbReference type="SUPFAM" id="SSF56112">
    <property type="entry name" value="Protein kinase-like (PK-like)"/>
    <property type="match status" value="1"/>
</dbReference>
<dbReference type="PRINTS" id="PR00109">
    <property type="entry name" value="TYRKINASE"/>
</dbReference>
<dbReference type="InterPro" id="IPR008271">
    <property type="entry name" value="Ser/Thr_kinase_AS"/>
</dbReference>
<dbReference type="PANTHER" id="PTHR44329">
    <property type="entry name" value="SERINE/THREONINE-PROTEIN KINASE TNNI3K-RELATED"/>
    <property type="match status" value="1"/>
</dbReference>
<reference evidence="2 3" key="1">
    <citation type="submission" date="2015-07" db="EMBL/GenBank/DDBJ databases">
        <authorList>
            <person name="Noorani M."/>
        </authorList>
    </citation>
    <scope>NUCLEOTIDE SEQUENCE [LARGE SCALE GENOMIC DNA]</scope>
    <source>
        <strain evidence="2">BBA 69670</strain>
    </source>
</reference>
<sequence length="198" mass="21442">MVSPWMSQGNLPRYLELTPGVDRRSLCIQISNGLSYLHETGIIHGDLKGANVLISDDGAPVLTDFGNSLLIDRSMKFTETTSSSSLTVRWSAAEIINEGLPTEASDVYALAMVIYEVMAGTLPYNGKREAVIINLVVVKKEPPERPGSIPIGCEGGDKLWDVLVRCWSFEPAARPSASEVARTISQCQRIGRAPHSGA</sequence>
<dbReference type="InterPro" id="IPR011009">
    <property type="entry name" value="Kinase-like_dom_sf"/>
</dbReference>
<protein>
    <recommendedName>
        <fullName evidence="1">Protein kinase domain-containing protein</fullName>
    </recommendedName>
</protein>
<dbReference type="GO" id="GO:0005524">
    <property type="term" value="F:ATP binding"/>
    <property type="evidence" value="ECO:0007669"/>
    <property type="project" value="InterPro"/>
</dbReference>
<organism evidence="2 3">
    <name type="scientific">Rhizoctonia solani</name>
    <dbReference type="NCBI Taxonomy" id="456999"/>
    <lineage>
        <taxon>Eukaryota</taxon>
        <taxon>Fungi</taxon>
        <taxon>Dikarya</taxon>
        <taxon>Basidiomycota</taxon>
        <taxon>Agaricomycotina</taxon>
        <taxon>Agaricomycetes</taxon>
        <taxon>Cantharellales</taxon>
        <taxon>Ceratobasidiaceae</taxon>
        <taxon>Rhizoctonia</taxon>
    </lineage>
</organism>
<dbReference type="AlphaFoldDB" id="A0A0K6G6M7"/>
<name>A0A0K6G6M7_9AGAM</name>
<proteinExistence type="predicted"/>
<dbReference type="GO" id="GO:0004674">
    <property type="term" value="F:protein serine/threonine kinase activity"/>
    <property type="evidence" value="ECO:0007669"/>
    <property type="project" value="TreeGrafter"/>
</dbReference>
<dbReference type="PANTHER" id="PTHR44329:SF214">
    <property type="entry name" value="PROTEIN KINASE DOMAIN-CONTAINING PROTEIN"/>
    <property type="match status" value="1"/>
</dbReference>
<accession>A0A0K6G6M7</accession>
<dbReference type="InterPro" id="IPR001245">
    <property type="entry name" value="Ser-Thr/Tyr_kinase_cat_dom"/>
</dbReference>